<keyword evidence="2" id="KW-0812">Transmembrane</keyword>
<evidence type="ECO:0000256" key="2">
    <source>
        <dbReference type="SAM" id="Phobius"/>
    </source>
</evidence>
<dbReference type="Proteomes" id="UP000503447">
    <property type="component" value="Chromosome"/>
</dbReference>
<feature type="compositionally biased region" description="Polar residues" evidence="1">
    <location>
        <begin position="288"/>
        <end position="310"/>
    </location>
</feature>
<evidence type="ECO:0000313" key="5">
    <source>
        <dbReference type="Proteomes" id="UP000503447"/>
    </source>
</evidence>
<name>A0A6M5YYX0_9BACT</name>
<keyword evidence="5" id="KW-1185">Reference proteome</keyword>
<organism evidence="4 5">
    <name type="scientific">Frigoriglobus tundricola</name>
    <dbReference type="NCBI Taxonomy" id="2774151"/>
    <lineage>
        <taxon>Bacteria</taxon>
        <taxon>Pseudomonadati</taxon>
        <taxon>Planctomycetota</taxon>
        <taxon>Planctomycetia</taxon>
        <taxon>Gemmatales</taxon>
        <taxon>Gemmataceae</taxon>
        <taxon>Frigoriglobus</taxon>
    </lineage>
</organism>
<protein>
    <submittedName>
        <fullName evidence="4">Uncharacterized protein</fullName>
    </submittedName>
</protein>
<evidence type="ECO:0000256" key="1">
    <source>
        <dbReference type="SAM" id="MobiDB-lite"/>
    </source>
</evidence>
<reference evidence="5" key="1">
    <citation type="submission" date="2020-05" db="EMBL/GenBank/DDBJ databases">
        <title>Frigoriglobus tundricola gen. nov., sp. nov., a psychrotolerant cellulolytic planctomycete of the family Gemmataceae with two divergent copies of 16S rRNA gene.</title>
        <authorList>
            <person name="Kulichevskaya I.S."/>
            <person name="Ivanova A.A."/>
            <person name="Naumoff D.G."/>
            <person name="Beletsky A.V."/>
            <person name="Rijpstra W.I.C."/>
            <person name="Sinninghe Damste J.S."/>
            <person name="Mardanov A.V."/>
            <person name="Ravin N.V."/>
            <person name="Dedysh S.N."/>
        </authorList>
    </citation>
    <scope>NUCLEOTIDE SEQUENCE [LARGE SCALE GENOMIC DNA]</scope>
    <source>
        <strain evidence="5">PL17</strain>
    </source>
</reference>
<evidence type="ECO:0000256" key="3">
    <source>
        <dbReference type="SAM" id="SignalP"/>
    </source>
</evidence>
<keyword evidence="3" id="KW-0732">Signal</keyword>
<proteinExistence type="predicted"/>
<feature type="transmembrane region" description="Helical" evidence="2">
    <location>
        <begin position="316"/>
        <end position="338"/>
    </location>
</feature>
<sequence length="345" mass="37361">MRVIWIIGLCSVATSSLWAAEPKGLLDEVTSGHRATCQRIRSINCTILRTRADTNARIASGEYWREGERVKIKADMGKGGTHELVVEGDKVSGFSLSNGSVNGSVSRRGRPLGPCDVWQAALLSFYGSNGAWVSLDELLAGKHTVDDVRRDGSLVVLSLSHSQGHLEIRFDPTVNYCVRSVTFEGGQPGSKSRSLSAVKEFREINPGVFFPSLIEIEDSFNGVAKPSTVIKIDNVKINQAIDQSAFRIRYPAGTKVADEIAGVIYSVDQNGVKDQNSAKTDGPEQKALVQTPSFQDSSGSGGSLPQSVTTEEPRSYTTYIAVGCGTLAVMMAILWLILHRRARKS</sequence>
<keyword evidence="2" id="KW-1133">Transmembrane helix</keyword>
<dbReference type="EMBL" id="CP053452">
    <property type="protein sequence ID" value="QJW98423.1"/>
    <property type="molecule type" value="Genomic_DNA"/>
</dbReference>
<dbReference type="AlphaFoldDB" id="A0A6M5YYX0"/>
<feature type="region of interest" description="Disordered" evidence="1">
    <location>
        <begin position="274"/>
        <end position="310"/>
    </location>
</feature>
<dbReference type="KEGG" id="ftj:FTUN_6013"/>
<evidence type="ECO:0000313" key="4">
    <source>
        <dbReference type="EMBL" id="QJW98423.1"/>
    </source>
</evidence>
<feature type="chain" id="PRO_5026824044" evidence="3">
    <location>
        <begin position="20"/>
        <end position="345"/>
    </location>
</feature>
<accession>A0A6M5YYX0</accession>
<keyword evidence="2" id="KW-0472">Membrane</keyword>
<feature type="signal peptide" evidence="3">
    <location>
        <begin position="1"/>
        <end position="19"/>
    </location>
</feature>
<gene>
    <name evidence="4" type="ORF">FTUN_6013</name>
</gene>